<keyword evidence="1" id="KW-0812">Transmembrane</keyword>
<dbReference type="AlphaFoldDB" id="B6IWE4"/>
<evidence type="ECO:0000256" key="1">
    <source>
        <dbReference type="SAM" id="Phobius"/>
    </source>
</evidence>
<dbReference type="KEGG" id="rce:RC1_3256"/>
<dbReference type="Proteomes" id="UP000001591">
    <property type="component" value="Chromosome"/>
</dbReference>
<gene>
    <name evidence="3" type="ordered locus">RC1_3256</name>
</gene>
<name>B6IWE4_RHOCS</name>
<reference evidence="3 4" key="1">
    <citation type="journal article" date="2010" name="BMC Genomics">
        <title>Metabolic flexibility revealed in the genome of the cyst-forming alpha-1 proteobacterium Rhodospirillum centenum.</title>
        <authorList>
            <person name="Lu Y.K."/>
            <person name="Marden J."/>
            <person name="Han M."/>
            <person name="Swingley W.D."/>
            <person name="Mastrian S.D."/>
            <person name="Chowdhury S.R."/>
            <person name="Hao J."/>
            <person name="Helmy T."/>
            <person name="Kim S."/>
            <person name="Kurdoglu A.A."/>
            <person name="Matthies H.J."/>
            <person name="Rollo D."/>
            <person name="Stothard P."/>
            <person name="Blankenship R.E."/>
            <person name="Bauer C.E."/>
            <person name="Touchman J.W."/>
        </authorList>
    </citation>
    <scope>NUCLEOTIDE SEQUENCE [LARGE SCALE GENOMIC DNA]</scope>
    <source>
        <strain evidence="4">ATCC 51521 / SW</strain>
    </source>
</reference>
<keyword evidence="1" id="KW-1133">Transmembrane helix</keyword>
<evidence type="ECO:0000259" key="2">
    <source>
        <dbReference type="Pfam" id="PF11127"/>
    </source>
</evidence>
<dbReference type="Pfam" id="PF11127">
    <property type="entry name" value="YgaP-like_TM"/>
    <property type="match status" value="1"/>
</dbReference>
<dbReference type="RefSeq" id="WP_012568396.1">
    <property type="nucleotide sequence ID" value="NC_011420.2"/>
</dbReference>
<accession>B6IWE4</accession>
<dbReference type="InterPro" id="IPR021309">
    <property type="entry name" value="YgaP-like_TM"/>
</dbReference>
<organism evidence="3 4">
    <name type="scientific">Rhodospirillum centenum (strain ATCC 51521 / SW)</name>
    <dbReference type="NCBI Taxonomy" id="414684"/>
    <lineage>
        <taxon>Bacteria</taxon>
        <taxon>Pseudomonadati</taxon>
        <taxon>Pseudomonadota</taxon>
        <taxon>Alphaproteobacteria</taxon>
        <taxon>Rhodospirillales</taxon>
        <taxon>Rhodospirillaceae</taxon>
        <taxon>Rhodospirillum</taxon>
    </lineage>
</organism>
<sequence length="88" mass="9448">MFARSQRRPAPAAGQAGTPFLEVSEMVTNVGSLDRALRFVIALGLLSLLLLLEGNARWLGLIGLVPLTTATLRWCPLYTVLGINTGAR</sequence>
<dbReference type="HOGENOM" id="CLU_176022_4_0_5"/>
<keyword evidence="1" id="KW-0472">Membrane</keyword>
<evidence type="ECO:0000313" key="4">
    <source>
        <dbReference type="Proteomes" id="UP000001591"/>
    </source>
</evidence>
<dbReference type="EMBL" id="CP000613">
    <property type="protein sequence ID" value="ACJ00618.1"/>
    <property type="molecule type" value="Genomic_DNA"/>
</dbReference>
<keyword evidence="4" id="KW-1185">Reference proteome</keyword>
<proteinExistence type="predicted"/>
<feature type="domain" description="Inner membrane protein YgaP-like transmembrane" evidence="2">
    <location>
        <begin position="26"/>
        <end position="86"/>
    </location>
</feature>
<protein>
    <recommendedName>
        <fullName evidence="2">Inner membrane protein YgaP-like transmembrane domain-containing protein</fullName>
    </recommendedName>
</protein>
<feature type="transmembrane region" description="Helical" evidence="1">
    <location>
        <begin position="36"/>
        <end position="52"/>
    </location>
</feature>
<evidence type="ECO:0000313" key="3">
    <source>
        <dbReference type="EMBL" id="ACJ00618.1"/>
    </source>
</evidence>